<accession>A0AAU7XGZ7</accession>
<evidence type="ECO:0008006" key="3">
    <source>
        <dbReference type="Google" id="ProtNLM"/>
    </source>
</evidence>
<gene>
    <name evidence="2" type="ORF">ABS361_11190</name>
</gene>
<dbReference type="KEGG" id="mflg:ABS361_11190"/>
<organism evidence="2">
    <name type="scientific">Methyloraptor flagellatus</name>
    <dbReference type="NCBI Taxonomy" id="3162530"/>
    <lineage>
        <taxon>Bacteria</taxon>
        <taxon>Pseudomonadati</taxon>
        <taxon>Pseudomonadota</taxon>
        <taxon>Alphaproteobacteria</taxon>
        <taxon>Hyphomicrobiales</taxon>
        <taxon>Ancalomicrobiaceae</taxon>
        <taxon>Methyloraptor</taxon>
    </lineage>
</organism>
<evidence type="ECO:0000256" key="1">
    <source>
        <dbReference type="SAM" id="MobiDB-lite"/>
    </source>
</evidence>
<dbReference type="EMBL" id="CP158568">
    <property type="protein sequence ID" value="XBY46723.1"/>
    <property type="molecule type" value="Genomic_DNA"/>
</dbReference>
<proteinExistence type="predicted"/>
<evidence type="ECO:0000313" key="2">
    <source>
        <dbReference type="EMBL" id="XBY46723.1"/>
    </source>
</evidence>
<protein>
    <recommendedName>
        <fullName evidence="3">Bacteriocin leader domain-containing protein</fullName>
    </recommendedName>
</protein>
<dbReference type="RefSeq" id="WP_407051814.1">
    <property type="nucleotide sequence ID" value="NZ_CP158568.1"/>
</dbReference>
<name>A0AAU7XGZ7_9HYPH</name>
<feature type="region of interest" description="Disordered" evidence="1">
    <location>
        <begin position="12"/>
        <end position="42"/>
    </location>
</feature>
<sequence>MKELKLDALKQLAGGGGPCGRDKGGPAPSPCAPKPSNCGKCS</sequence>
<dbReference type="AlphaFoldDB" id="A0AAU7XGZ7"/>
<reference evidence="2" key="1">
    <citation type="submission" date="2024-06" db="EMBL/GenBank/DDBJ databases">
        <title>Methylostella associata gen. nov., sp. nov., a novel Ancalomicrobiaceae-affiliated facultatively methylotrophic bacteria that feed on methanotrophs of the genus Methylococcus.</title>
        <authorList>
            <person name="Saltykova V."/>
            <person name="Danilova O.V."/>
            <person name="Oshkin I.Y."/>
            <person name="Belova S.E."/>
            <person name="Pimenov N.V."/>
            <person name="Dedysh S.N."/>
        </authorList>
    </citation>
    <scope>NUCLEOTIDE SEQUENCE</scope>
    <source>
        <strain evidence="2">S20</strain>
    </source>
</reference>